<evidence type="ECO:0000259" key="2">
    <source>
        <dbReference type="Pfam" id="PF02541"/>
    </source>
</evidence>
<dbReference type="PANTHER" id="PTHR30005">
    <property type="entry name" value="EXOPOLYPHOSPHATASE"/>
    <property type="match status" value="1"/>
</dbReference>
<dbReference type="STRING" id="112903.SAMN04490178_102181"/>
<dbReference type="SUPFAM" id="SSF53067">
    <property type="entry name" value="Actin-like ATPase domain"/>
    <property type="match status" value="2"/>
</dbReference>
<feature type="domain" description="Ppx/GppA phosphatase N-terminal" evidence="2">
    <location>
        <begin position="26"/>
        <end position="297"/>
    </location>
</feature>
<evidence type="ECO:0000313" key="4">
    <source>
        <dbReference type="EMBL" id="SEO49030.1"/>
    </source>
</evidence>
<accession>A0A1H8Q488</accession>
<dbReference type="Pfam" id="PF21447">
    <property type="entry name" value="Ppx-GppA_III"/>
    <property type="match status" value="1"/>
</dbReference>
<evidence type="ECO:0000313" key="5">
    <source>
        <dbReference type="Proteomes" id="UP000198847"/>
    </source>
</evidence>
<dbReference type="AlphaFoldDB" id="A0A1H8Q488"/>
<name>A0A1H8Q488_9FIRM</name>
<dbReference type="Gene3D" id="3.30.420.150">
    <property type="entry name" value="Exopolyphosphatase. Domain 2"/>
    <property type="match status" value="1"/>
</dbReference>
<dbReference type="InterPro" id="IPR003607">
    <property type="entry name" value="HD/PDEase_dom"/>
</dbReference>
<dbReference type="GO" id="GO:0016462">
    <property type="term" value="F:pyrophosphatase activity"/>
    <property type="evidence" value="ECO:0007669"/>
    <property type="project" value="TreeGrafter"/>
</dbReference>
<gene>
    <name evidence="4" type="ORF">SAMN04490178_102181</name>
</gene>
<organism evidence="4 5">
    <name type="scientific">Propionispora vibrioides</name>
    <dbReference type="NCBI Taxonomy" id="112903"/>
    <lineage>
        <taxon>Bacteria</taxon>
        <taxon>Bacillati</taxon>
        <taxon>Bacillota</taxon>
        <taxon>Negativicutes</taxon>
        <taxon>Selenomonadales</taxon>
        <taxon>Sporomusaceae</taxon>
        <taxon>Propionispora</taxon>
    </lineage>
</organism>
<dbReference type="CDD" id="cd00077">
    <property type="entry name" value="HDc"/>
    <property type="match status" value="1"/>
</dbReference>
<keyword evidence="5" id="KW-1185">Reference proteome</keyword>
<comment type="similarity">
    <text evidence="1">Belongs to the GppA/Ppx family.</text>
</comment>
<dbReference type="OrthoDB" id="9814545at2"/>
<reference evidence="4 5" key="1">
    <citation type="submission" date="2016-10" db="EMBL/GenBank/DDBJ databases">
        <authorList>
            <person name="de Groot N.N."/>
        </authorList>
    </citation>
    <scope>NUCLEOTIDE SEQUENCE [LARGE SCALE GENOMIC DNA]</scope>
    <source>
        <strain evidence="4 5">DSM 13305</strain>
    </source>
</reference>
<dbReference type="InterPro" id="IPR043129">
    <property type="entry name" value="ATPase_NBD"/>
</dbReference>
<feature type="domain" description="Ppx/GppA phosphatase C-terminal" evidence="3">
    <location>
        <begin position="331"/>
        <end position="475"/>
    </location>
</feature>
<protein>
    <submittedName>
        <fullName evidence="4">Exopolyphosphatase / guanosine-5'-triphosphate,3'-diphosphate pyrophosphatase</fullName>
    </submittedName>
</protein>
<dbReference type="EMBL" id="FODY01000002">
    <property type="protein sequence ID" value="SEO49030.1"/>
    <property type="molecule type" value="Genomic_DNA"/>
</dbReference>
<evidence type="ECO:0000256" key="1">
    <source>
        <dbReference type="ARBA" id="ARBA00007125"/>
    </source>
</evidence>
<dbReference type="Gene3D" id="3.30.420.40">
    <property type="match status" value="1"/>
</dbReference>
<dbReference type="RefSeq" id="WP_091743889.1">
    <property type="nucleotide sequence ID" value="NZ_FODY01000002.1"/>
</dbReference>
<dbReference type="Proteomes" id="UP000198847">
    <property type="component" value="Unassembled WGS sequence"/>
</dbReference>
<sequence length="516" mass="59227">MSGKAPDLFAAVHIGSEQISLQIVEYKSLQDIKVIERANYQMVLGEETFKTGQISFSAVSELCELLKGYRRLLAEYGVTEYRLVATTAIREADNQQYIIDQIRVKTGFRVEVAGMTQEIFYKYVALYRRMQEAQLANRTDAVLFVDISSGGLGITLYKQGALIYQQNLHIGILRIKESFEKHQRESLHFHKALEEFIYSVIAPVQEELGRHQIKYLVLSGLETNLLLSILGREPQEAVSYISLHDFYQLYKQVVNLNLLQIIDIFNLAENKADMVLPTIILYRQIMALTDVEQIVIANDQFIDGITTLYIAENTKDVWLHDIEAQLVSLARSFARRYRYNEAHAEKVEEIALIIYDRIVKLHGMGKRERLLLKVAAILHDIGKFINLRRHYLYSYRLILSSDILGFSEEEKIIMASVAYYHSKGTPSDFESGFNSLTKEQKVTVAKLAAILRLANSLDCTHRQKIVKSTASFNEEMLIVAVEAREDISLEEWTFEEKARFFENVFGIRAILKRQAG</sequence>
<dbReference type="InterPro" id="IPR050273">
    <property type="entry name" value="GppA/Ppx_hydrolase"/>
</dbReference>
<dbReference type="Gene3D" id="1.10.3210.10">
    <property type="entry name" value="Hypothetical protein af1432"/>
    <property type="match status" value="1"/>
</dbReference>
<dbReference type="PANTHER" id="PTHR30005:SF0">
    <property type="entry name" value="RETROGRADE REGULATION PROTEIN 2"/>
    <property type="match status" value="1"/>
</dbReference>
<dbReference type="Pfam" id="PF02541">
    <property type="entry name" value="Ppx-GppA"/>
    <property type="match status" value="1"/>
</dbReference>
<dbReference type="InterPro" id="IPR003695">
    <property type="entry name" value="Ppx_GppA_N"/>
</dbReference>
<dbReference type="CDD" id="cd24006">
    <property type="entry name" value="ASKHA_NBD_PPX_GppA"/>
    <property type="match status" value="1"/>
</dbReference>
<proteinExistence type="inferred from homology"/>
<dbReference type="SUPFAM" id="SSF109604">
    <property type="entry name" value="HD-domain/PDEase-like"/>
    <property type="match status" value="1"/>
</dbReference>
<dbReference type="InterPro" id="IPR048950">
    <property type="entry name" value="Ppx_GppA_C"/>
</dbReference>
<evidence type="ECO:0000259" key="3">
    <source>
        <dbReference type="Pfam" id="PF21447"/>
    </source>
</evidence>